<proteinExistence type="inferred from homology"/>
<accession>A0A6J4VXD8</accession>
<comment type="similarity">
    <text evidence="1">Belongs to the TonB-dependent receptor family.</text>
</comment>
<dbReference type="InterPro" id="IPR037066">
    <property type="entry name" value="Plug_dom_sf"/>
</dbReference>
<keyword evidence="1" id="KW-0812">Transmembrane</keyword>
<dbReference type="AlphaFoldDB" id="A0A6J4VXD8"/>
<dbReference type="InterPro" id="IPR012910">
    <property type="entry name" value="Plug_dom"/>
</dbReference>
<protein>
    <submittedName>
        <fullName evidence="3">Oar-like outer membrane protein protein, OmpA family</fullName>
    </submittedName>
</protein>
<dbReference type="EMBL" id="CADCWJ010000871">
    <property type="protein sequence ID" value="CAA9585988.1"/>
    <property type="molecule type" value="Genomic_DNA"/>
</dbReference>
<dbReference type="Gene3D" id="2.170.130.10">
    <property type="entry name" value="TonB-dependent receptor, plug domain"/>
    <property type="match status" value="1"/>
</dbReference>
<dbReference type="GO" id="GO:0009279">
    <property type="term" value="C:cell outer membrane"/>
    <property type="evidence" value="ECO:0007669"/>
    <property type="project" value="UniProtKB-SubCell"/>
</dbReference>
<evidence type="ECO:0000256" key="1">
    <source>
        <dbReference type="PROSITE-ProRule" id="PRU01360"/>
    </source>
</evidence>
<sequence length="280" mass="29437">MDRAGVGVGGPANVGRGRCCLEQEGGRGLNRYIAGLVGGGLASALVASPAWAQQTGIQINVVRADVGTPVPDAEVVIENRDRSIRRTARTDVRGQVRVEGLTTGGTYTVGFAGSQEFAAVRSEPIALRSNFTRSVTLRLTAEGAEEIVVTGSRAVTGINTVNAEISGSLSERELRDLPVEGRDVLGALVRLPNVVPSTGFFPEAPAISINGSNALDTNYLIDGLDNNENFLGGPKFPVPLGFTREVTVIANSYSVQYGRTPNGLVNFTTPSGSNLRLRQS</sequence>
<keyword evidence="1" id="KW-0813">Transport</keyword>
<dbReference type="PROSITE" id="PS52016">
    <property type="entry name" value="TONB_DEPENDENT_REC_3"/>
    <property type="match status" value="1"/>
</dbReference>
<dbReference type="InterPro" id="IPR039426">
    <property type="entry name" value="TonB-dep_rcpt-like"/>
</dbReference>
<keyword evidence="1" id="KW-0472">Membrane</keyword>
<reference evidence="3" key="1">
    <citation type="submission" date="2020-02" db="EMBL/GenBank/DDBJ databases">
        <authorList>
            <person name="Meier V. D."/>
        </authorList>
    </citation>
    <scope>NUCLEOTIDE SEQUENCE</scope>
    <source>
        <strain evidence="3">AVDCRST_MAG87</strain>
    </source>
</reference>
<feature type="domain" description="TonB-dependent receptor plug" evidence="2">
    <location>
        <begin position="169"/>
        <end position="263"/>
    </location>
</feature>
<dbReference type="Pfam" id="PF07715">
    <property type="entry name" value="Plug"/>
    <property type="match status" value="1"/>
</dbReference>
<keyword evidence="1" id="KW-1134">Transmembrane beta strand</keyword>
<keyword evidence="1" id="KW-0998">Cell outer membrane</keyword>
<comment type="subcellular location">
    <subcellularLocation>
        <location evidence="1">Cell outer membrane</location>
        <topology evidence="1">Multi-pass membrane protein</topology>
    </subcellularLocation>
</comment>
<evidence type="ECO:0000313" key="3">
    <source>
        <dbReference type="EMBL" id="CAA9585988.1"/>
    </source>
</evidence>
<name>A0A6J4VXD8_9BACT</name>
<dbReference type="SUPFAM" id="SSF56935">
    <property type="entry name" value="Porins"/>
    <property type="match status" value="1"/>
</dbReference>
<gene>
    <name evidence="3" type="ORF">AVDCRST_MAG87-3962</name>
</gene>
<organism evidence="3">
    <name type="scientific">uncultured Thermomicrobiales bacterium</name>
    <dbReference type="NCBI Taxonomy" id="1645740"/>
    <lineage>
        <taxon>Bacteria</taxon>
        <taxon>Pseudomonadati</taxon>
        <taxon>Thermomicrobiota</taxon>
        <taxon>Thermomicrobia</taxon>
        <taxon>Thermomicrobiales</taxon>
        <taxon>environmental samples</taxon>
    </lineage>
</organism>
<evidence type="ECO:0000259" key="2">
    <source>
        <dbReference type="Pfam" id="PF07715"/>
    </source>
</evidence>
<dbReference type="Pfam" id="PF13620">
    <property type="entry name" value="CarboxypepD_reg"/>
    <property type="match status" value="1"/>
</dbReference>